<keyword evidence="5 6" id="KW-0472">Membrane</keyword>
<keyword evidence="3 6" id="KW-0812">Transmembrane</keyword>
<gene>
    <name evidence="8" type="ORF">SAMN05216326_1026</name>
</gene>
<feature type="transmembrane region" description="Helical" evidence="6">
    <location>
        <begin position="260"/>
        <end position="280"/>
    </location>
</feature>
<evidence type="ECO:0000256" key="5">
    <source>
        <dbReference type="ARBA" id="ARBA00023136"/>
    </source>
</evidence>
<feature type="transmembrane region" description="Helical" evidence="6">
    <location>
        <begin position="7"/>
        <end position="28"/>
    </location>
</feature>
<dbReference type="OrthoDB" id="9768783at2"/>
<evidence type="ECO:0000313" key="9">
    <source>
        <dbReference type="Proteomes" id="UP000199345"/>
    </source>
</evidence>
<evidence type="ECO:0000259" key="7">
    <source>
        <dbReference type="PROSITE" id="PS50850"/>
    </source>
</evidence>
<comment type="subcellular location">
    <subcellularLocation>
        <location evidence="1">Endomembrane system</location>
        <topology evidence="1">Multi-pass membrane protein</topology>
    </subcellularLocation>
</comment>
<feature type="transmembrane region" description="Helical" evidence="6">
    <location>
        <begin position="378"/>
        <end position="396"/>
    </location>
</feature>
<protein>
    <submittedName>
        <fullName evidence="8">MFS transporter, UMF1 family</fullName>
    </submittedName>
</protein>
<evidence type="ECO:0000256" key="2">
    <source>
        <dbReference type="ARBA" id="ARBA00022448"/>
    </source>
</evidence>
<feature type="transmembrane region" description="Helical" evidence="6">
    <location>
        <begin position="165"/>
        <end position="187"/>
    </location>
</feature>
<keyword evidence="9" id="KW-1185">Reference proteome</keyword>
<dbReference type="PANTHER" id="PTHR23519:SF1">
    <property type="entry name" value="AUTOPHAGY-RELATED PROTEIN 22"/>
    <property type="match status" value="1"/>
</dbReference>
<keyword evidence="2" id="KW-0813">Transport</keyword>
<dbReference type="InterPro" id="IPR050495">
    <property type="entry name" value="ATG22/LtaA_families"/>
</dbReference>
<keyword evidence="4 6" id="KW-1133">Transmembrane helix</keyword>
<feature type="transmembrane region" description="Helical" evidence="6">
    <location>
        <begin position="226"/>
        <end position="248"/>
    </location>
</feature>
<feature type="transmembrane region" description="Helical" evidence="6">
    <location>
        <begin position="313"/>
        <end position="335"/>
    </location>
</feature>
<dbReference type="PANTHER" id="PTHR23519">
    <property type="entry name" value="AUTOPHAGY-RELATED PROTEIN 22"/>
    <property type="match status" value="1"/>
</dbReference>
<dbReference type="InterPro" id="IPR024671">
    <property type="entry name" value="Atg22-like"/>
</dbReference>
<evidence type="ECO:0000256" key="6">
    <source>
        <dbReference type="SAM" id="Phobius"/>
    </source>
</evidence>
<name>A0A1H9YJ36_9PROT</name>
<dbReference type="Proteomes" id="UP000199345">
    <property type="component" value="Unassembled WGS sequence"/>
</dbReference>
<dbReference type="AlphaFoldDB" id="A0A1H9YJ36"/>
<sequence>MFDFANSGYTTVIITAIFNAYFVAVIANNEDWGTFAWTASLAVSYMLIILTAPALGAYADAYAVKKPLLLATTAGCIVFTALLYYAGPGDLWLAIILIILTNFFFGSGENLIAAFLPELAKDQSIGKVSGWGWGLGYLGGLFTLGCCLVYVTWAQTQGHETSQYVPVTMIITAAIFAVASLPTFLYLKERAQPQPHRHGRRIVYESFSRLRDTLKHVRHYQDLMRFLVCLVFYQAGIQTVIALAAIYAQQAMGFDTQETLLLILLVNITAALGAFAFGHIQDKLGHLLTIALTLVGWIIMILMAWAAEDRAMFWAAANLAGLCLGASQSAGRALVGLFSPVTRRAEFFGLWGLAVKLSSILGPLTYGWVSWISQGDHRLAMLITGSYFIIGLLILARINVVRGQLAAQHDPATTKL</sequence>
<feature type="domain" description="Major facilitator superfamily (MFS) profile" evidence="7">
    <location>
        <begin position="223"/>
        <end position="416"/>
    </location>
</feature>
<feature type="transmembrane region" description="Helical" evidence="6">
    <location>
        <begin position="92"/>
        <end position="116"/>
    </location>
</feature>
<evidence type="ECO:0000256" key="4">
    <source>
        <dbReference type="ARBA" id="ARBA00022989"/>
    </source>
</evidence>
<dbReference type="InterPro" id="IPR020846">
    <property type="entry name" value="MFS_dom"/>
</dbReference>
<dbReference type="PROSITE" id="PS50850">
    <property type="entry name" value="MFS"/>
    <property type="match status" value="1"/>
</dbReference>
<proteinExistence type="predicted"/>
<reference evidence="9" key="1">
    <citation type="submission" date="2016-10" db="EMBL/GenBank/DDBJ databases">
        <authorList>
            <person name="Varghese N."/>
            <person name="Submissions S."/>
        </authorList>
    </citation>
    <scope>NUCLEOTIDE SEQUENCE [LARGE SCALE GENOMIC DNA]</scope>
    <source>
        <strain evidence="9">Nm71</strain>
    </source>
</reference>
<feature type="transmembrane region" description="Helical" evidence="6">
    <location>
        <begin position="34"/>
        <end position="56"/>
    </location>
</feature>
<evidence type="ECO:0000313" key="8">
    <source>
        <dbReference type="EMBL" id="SES68590.1"/>
    </source>
</evidence>
<dbReference type="Pfam" id="PF11700">
    <property type="entry name" value="ATG22"/>
    <property type="match status" value="1"/>
</dbReference>
<dbReference type="GO" id="GO:0012505">
    <property type="term" value="C:endomembrane system"/>
    <property type="evidence" value="ECO:0007669"/>
    <property type="project" value="UniProtKB-SubCell"/>
</dbReference>
<evidence type="ECO:0000256" key="1">
    <source>
        <dbReference type="ARBA" id="ARBA00004127"/>
    </source>
</evidence>
<dbReference type="Gene3D" id="1.20.1250.20">
    <property type="entry name" value="MFS general substrate transporter like domains"/>
    <property type="match status" value="1"/>
</dbReference>
<dbReference type="InterPro" id="IPR036259">
    <property type="entry name" value="MFS_trans_sf"/>
</dbReference>
<organism evidence="8 9">
    <name type="scientific">Nitrosomonas marina</name>
    <dbReference type="NCBI Taxonomy" id="917"/>
    <lineage>
        <taxon>Bacteria</taxon>
        <taxon>Pseudomonadati</taxon>
        <taxon>Pseudomonadota</taxon>
        <taxon>Betaproteobacteria</taxon>
        <taxon>Nitrosomonadales</taxon>
        <taxon>Nitrosomonadaceae</taxon>
        <taxon>Nitrosomonas</taxon>
    </lineage>
</organism>
<feature type="transmembrane region" description="Helical" evidence="6">
    <location>
        <begin position="287"/>
        <end position="307"/>
    </location>
</feature>
<feature type="transmembrane region" description="Helical" evidence="6">
    <location>
        <begin position="128"/>
        <end position="153"/>
    </location>
</feature>
<feature type="transmembrane region" description="Helical" evidence="6">
    <location>
        <begin position="68"/>
        <end position="86"/>
    </location>
</feature>
<dbReference type="GO" id="GO:0022857">
    <property type="term" value="F:transmembrane transporter activity"/>
    <property type="evidence" value="ECO:0007669"/>
    <property type="project" value="InterPro"/>
</dbReference>
<accession>A0A1H9YJ36</accession>
<dbReference type="EMBL" id="FOIA01000002">
    <property type="protein sequence ID" value="SES68590.1"/>
    <property type="molecule type" value="Genomic_DNA"/>
</dbReference>
<feature type="transmembrane region" description="Helical" evidence="6">
    <location>
        <begin position="347"/>
        <end position="366"/>
    </location>
</feature>
<evidence type="ECO:0000256" key="3">
    <source>
        <dbReference type="ARBA" id="ARBA00022692"/>
    </source>
</evidence>
<dbReference type="SUPFAM" id="SSF103473">
    <property type="entry name" value="MFS general substrate transporter"/>
    <property type="match status" value="1"/>
</dbReference>